<gene>
    <name evidence="2" type="ORF">PENARI_c090G03736</name>
</gene>
<feature type="region of interest" description="Disordered" evidence="1">
    <location>
        <begin position="19"/>
        <end position="129"/>
    </location>
</feature>
<dbReference type="RefSeq" id="XP_022482384.1">
    <property type="nucleotide sequence ID" value="XM_022637762.1"/>
</dbReference>
<dbReference type="AlphaFoldDB" id="A0A1F5L1K4"/>
<organism evidence="2 3">
    <name type="scientific">Penicillium arizonense</name>
    <dbReference type="NCBI Taxonomy" id="1835702"/>
    <lineage>
        <taxon>Eukaryota</taxon>
        <taxon>Fungi</taxon>
        <taxon>Dikarya</taxon>
        <taxon>Ascomycota</taxon>
        <taxon>Pezizomycotina</taxon>
        <taxon>Eurotiomycetes</taxon>
        <taxon>Eurotiomycetidae</taxon>
        <taxon>Eurotiales</taxon>
        <taxon>Aspergillaceae</taxon>
        <taxon>Penicillium</taxon>
    </lineage>
</organism>
<dbReference type="GeneID" id="34582496"/>
<name>A0A1F5L1K4_PENAI</name>
<reference evidence="2 3" key="1">
    <citation type="journal article" date="2016" name="Sci. Rep.">
        <title>Penicillium arizonense, a new, genome sequenced fungal species, reveals a high chemical diversity in secreted metabolites.</title>
        <authorList>
            <person name="Grijseels S."/>
            <person name="Nielsen J.C."/>
            <person name="Randelovic M."/>
            <person name="Nielsen J."/>
            <person name="Nielsen K.F."/>
            <person name="Workman M."/>
            <person name="Frisvad J.C."/>
        </authorList>
    </citation>
    <scope>NUCLEOTIDE SEQUENCE [LARGE SCALE GENOMIC DNA]</scope>
    <source>
        <strain evidence="2 3">CBS 141311</strain>
    </source>
</reference>
<sequence>MPRSQVLLGLLTLDKYRMTSSPNPFVRKTRGLPRRDYNALNNGTLSLLPEPWEGNIREMESPCSPTPSEYTGAEGKSPPVRSLRVPSSSPAPLDPALSELASSQSSPPPYKRRKVKSYSSWTLENFSQN</sequence>
<dbReference type="Proteomes" id="UP000177622">
    <property type="component" value="Unassembled WGS sequence"/>
</dbReference>
<evidence type="ECO:0000256" key="1">
    <source>
        <dbReference type="SAM" id="MobiDB-lite"/>
    </source>
</evidence>
<evidence type="ECO:0000313" key="2">
    <source>
        <dbReference type="EMBL" id="OGE46917.1"/>
    </source>
</evidence>
<protein>
    <submittedName>
        <fullName evidence="2">Uncharacterized protein</fullName>
    </submittedName>
</protein>
<evidence type="ECO:0000313" key="3">
    <source>
        <dbReference type="Proteomes" id="UP000177622"/>
    </source>
</evidence>
<keyword evidence="3" id="KW-1185">Reference proteome</keyword>
<feature type="compositionally biased region" description="Low complexity" evidence="1">
    <location>
        <begin position="77"/>
        <end position="103"/>
    </location>
</feature>
<comment type="caution">
    <text evidence="2">The sequence shown here is derived from an EMBL/GenBank/DDBJ whole genome shotgun (WGS) entry which is preliminary data.</text>
</comment>
<dbReference type="EMBL" id="LXJU01000090">
    <property type="protein sequence ID" value="OGE46917.1"/>
    <property type="molecule type" value="Genomic_DNA"/>
</dbReference>
<proteinExistence type="predicted"/>
<dbReference type="STRING" id="1835702.A0A1F5L1K4"/>
<feature type="compositionally biased region" description="Polar residues" evidence="1">
    <location>
        <begin position="117"/>
        <end position="129"/>
    </location>
</feature>
<accession>A0A1F5L1K4</accession>